<evidence type="ECO:0008006" key="3">
    <source>
        <dbReference type="Google" id="ProtNLM"/>
    </source>
</evidence>
<keyword evidence="2" id="KW-1185">Reference proteome</keyword>
<gene>
    <name evidence="1" type="ORF">H4R34_005211</name>
</gene>
<dbReference type="AlphaFoldDB" id="A0A9W8B3C5"/>
<evidence type="ECO:0000313" key="2">
    <source>
        <dbReference type="Proteomes" id="UP001151582"/>
    </source>
</evidence>
<comment type="caution">
    <text evidence="1">The sequence shown here is derived from an EMBL/GenBank/DDBJ whole genome shotgun (WGS) entry which is preliminary data.</text>
</comment>
<reference evidence="1" key="1">
    <citation type="submission" date="2022-07" db="EMBL/GenBank/DDBJ databases">
        <title>Phylogenomic reconstructions and comparative analyses of Kickxellomycotina fungi.</title>
        <authorList>
            <person name="Reynolds N.K."/>
            <person name="Stajich J.E."/>
            <person name="Barry K."/>
            <person name="Grigoriev I.V."/>
            <person name="Crous P."/>
            <person name="Smith M.E."/>
        </authorList>
    </citation>
    <scope>NUCLEOTIDE SEQUENCE</scope>
    <source>
        <strain evidence="1">RSA 567</strain>
    </source>
</reference>
<dbReference type="GO" id="GO:0005743">
    <property type="term" value="C:mitochondrial inner membrane"/>
    <property type="evidence" value="ECO:0007669"/>
    <property type="project" value="TreeGrafter"/>
</dbReference>
<feature type="non-terminal residue" evidence="1">
    <location>
        <position position="177"/>
    </location>
</feature>
<proteinExistence type="predicted"/>
<dbReference type="PANTHER" id="PTHR21192">
    <property type="entry name" value="NUCLEAR PROTEIN E3-3"/>
    <property type="match status" value="1"/>
</dbReference>
<accession>A0A9W8B3C5</accession>
<name>A0A9W8B3C5_9FUNG</name>
<dbReference type="InterPro" id="IPR007523">
    <property type="entry name" value="NDUFAF3/AAMDC"/>
</dbReference>
<dbReference type="Proteomes" id="UP001151582">
    <property type="component" value="Unassembled WGS sequence"/>
</dbReference>
<protein>
    <recommendedName>
        <fullName evidence="3">NADH dehydrogenase [ubiquinone] 1 alpha subcomplex assembly factor 3</fullName>
    </recommendedName>
</protein>
<organism evidence="1 2">
    <name type="scientific">Dimargaris verticillata</name>
    <dbReference type="NCBI Taxonomy" id="2761393"/>
    <lineage>
        <taxon>Eukaryota</taxon>
        <taxon>Fungi</taxon>
        <taxon>Fungi incertae sedis</taxon>
        <taxon>Zoopagomycota</taxon>
        <taxon>Kickxellomycotina</taxon>
        <taxon>Dimargaritomycetes</taxon>
        <taxon>Dimargaritales</taxon>
        <taxon>Dimargaritaceae</taxon>
        <taxon>Dimargaris</taxon>
    </lineage>
</organism>
<dbReference type="Gene3D" id="3.40.1230.10">
    <property type="entry name" value="MTH938-like"/>
    <property type="match status" value="1"/>
</dbReference>
<dbReference type="SUPFAM" id="SSF64076">
    <property type="entry name" value="MTH938-like"/>
    <property type="match status" value="1"/>
</dbReference>
<sequence>MPLTTRLGCRLWARTTRLTTIRQRAQPWLLNPGHGKALPMPDALRRCYVTPTADHLMPGGTPFIDMFDQMGITGGLRVQSYNSQSFTLTNGAVVRGPVFLVGNNAFGWQVPVAQSLSSKQSQQAFAKWTPEMFTMLSVVSPKPEILVVGTGKANRSIPKAMQDHIRSLGIQLEVTDT</sequence>
<evidence type="ECO:0000313" key="1">
    <source>
        <dbReference type="EMBL" id="KAJ1973026.1"/>
    </source>
</evidence>
<dbReference type="Pfam" id="PF04430">
    <property type="entry name" value="DUF498"/>
    <property type="match status" value="1"/>
</dbReference>
<dbReference type="EMBL" id="JANBQB010000908">
    <property type="protein sequence ID" value="KAJ1973026.1"/>
    <property type="molecule type" value="Genomic_DNA"/>
</dbReference>
<dbReference type="OrthoDB" id="20681at2759"/>
<dbReference type="PANTHER" id="PTHR21192:SF2">
    <property type="entry name" value="NADH DEHYDROGENASE [UBIQUINONE] 1 ALPHA SUBCOMPLEX ASSEMBLY FACTOR 3"/>
    <property type="match status" value="1"/>
</dbReference>
<dbReference type="GO" id="GO:0032981">
    <property type="term" value="P:mitochondrial respiratory chain complex I assembly"/>
    <property type="evidence" value="ECO:0007669"/>
    <property type="project" value="TreeGrafter"/>
</dbReference>
<dbReference type="InterPro" id="IPR036748">
    <property type="entry name" value="MTH938-like_sf"/>
</dbReference>